<dbReference type="AlphaFoldDB" id="A0A222VPQ0"/>
<dbReference type="EMBL" id="FMZE01000001">
    <property type="protein sequence ID" value="SDC28670.1"/>
    <property type="molecule type" value="Genomic_DNA"/>
</dbReference>
<keyword evidence="2" id="KW-1185">Reference proteome</keyword>
<proteinExistence type="predicted"/>
<sequence length="628" mass="68476">MSAFQLAIVGAGPRGIGVLERISANAAEFARGRRIVVHLIDPYPPGPGRIWRYAQSPLLRMNSMPEDVTMFTDDTVRMDGPVSSGPSLAEWAENVRRGRLPVRLPADVEAELASLTGRSFPTRRLQSAYLSWVYDHVRTGLPDTIEIREHRVRATAITGAEPGWVWLEGASRPLRADATVLTVGHIDAEPDRAATELAAFAERAGLSYYPPGYTADVDYSAVAPGEPVIVRGFGLAFVDLMLLLTEGRGGRFDRLDTGTLRYVPSGAEPVLHVGSRRGVPYHAKPGYALGGALPPLPRFFGEATVRELAERTGSLDFRRDVWPHVAKEIAWGYYSELLTSHPHRVHLARADFEARFAEAGWDSPAMRSLVKTAVPAYDDRLDLTALDRPLEGRTFDTAEDFGKYLRSHIEADLGRRANPAFSADLGAFVALLSVYGQLAALVATGKIGARSQLSDLDGWWHGFFSFFASGPPPQRLAELLALQEAGIVHFLGSGLRVGTDTERRLFLADGASFPGTFSARTLIEARLPSPSVTAAADPLLRSLYESGRLTEETIPEQPGPAIGSGRIHTRDGRMIDVNGHVHRNLFALGPHTSTRSAGAFTRPRANALSLRQNDMVARRILALAATYR</sequence>
<name>A0A222VPQ0_9PSEU</name>
<accession>A0A222VPQ0</accession>
<gene>
    <name evidence="1" type="ORF">SAMN05421630_1011142</name>
</gene>
<organism evidence="1 2">
    <name type="scientific">Prauserella marina</name>
    <dbReference type="NCBI Taxonomy" id="530584"/>
    <lineage>
        <taxon>Bacteria</taxon>
        <taxon>Bacillati</taxon>
        <taxon>Actinomycetota</taxon>
        <taxon>Actinomycetes</taxon>
        <taxon>Pseudonocardiales</taxon>
        <taxon>Pseudonocardiaceae</taxon>
        <taxon>Prauserella</taxon>
    </lineage>
</organism>
<evidence type="ECO:0000313" key="2">
    <source>
        <dbReference type="Proteomes" id="UP000199494"/>
    </source>
</evidence>
<dbReference type="InterPro" id="IPR038732">
    <property type="entry name" value="HpyO/CreE_NAD-binding"/>
</dbReference>
<dbReference type="KEGG" id="pmad:BAY61_13785"/>
<dbReference type="STRING" id="530584.SAMN05421630_1011142"/>
<dbReference type="OrthoDB" id="3653265at2"/>
<dbReference type="InterPro" id="IPR052189">
    <property type="entry name" value="L-asp_N-monooxygenase_NS-form"/>
</dbReference>
<dbReference type="RefSeq" id="WP_091797971.1">
    <property type="nucleotide sequence ID" value="NZ_CP016353.1"/>
</dbReference>
<protein>
    <submittedName>
        <fullName evidence="1">FAD-NAD(P)-binding</fullName>
    </submittedName>
</protein>
<dbReference type="Proteomes" id="UP000199494">
    <property type="component" value="Unassembled WGS sequence"/>
</dbReference>
<dbReference type="PANTHER" id="PTHR40254">
    <property type="entry name" value="BLR0577 PROTEIN"/>
    <property type="match status" value="1"/>
</dbReference>
<dbReference type="Pfam" id="PF13454">
    <property type="entry name" value="NAD_binding_9"/>
    <property type="match status" value="1"/>
</dbReference>
<evidence type="ECO:0000313" key="1">
    <source>
        <dbReference type="EMBL" id="SDC28670.1"/>
    </source>
</evidence>
<reference evidence="1 2" key="1">
    <citation type="submission" date="2016-10" db="EMBL/GenBank/DDBJ databases">
        <authorList>
            <person name="de Groot N.N."/>
        </authorList>
    </citation>
    <scope>NUCLEOTIDE SEQUENCE [LARGE SCALE GENOMIC DNA]</scope>
    <source>
        <strain evidence="1 2">CGMCC 4.5506</strain>
    </source>
</reference>
<dbReference type="PANTHER" id="PTHR40254:SF1">
    <property type="entry name" value="BLR0577 PROTEIN"/>
    <property type="match status" value="1"/>
</dbReference>